<dbReference type="InterPro" id="IPR011009">
    <property type="entry name" value="Kinase-like_dom_sf"/>
</dbReference>
<accession>A0ABN5G2Q6</accession>
<protein>
    <submittedName>
        <fullName evidence="2">Aminoglycoside phosphotransferase family protein</fullName>
    </submittedName>
</protein>
<gene>
    <name evidence="2" type="ORF">CWI35_13680</name>
</gene>
<reference evidence="2 3" key="1">
    <citation type="submission" date="2018-02" db="EMBL/GenBank/DDBJ databases">
        <title>Complete genome and methylome analysis of Bacillus caldolyticus.</title>
        <authorList>
            <person name="Fomenkov A.I."/>
            <person name="Mersha F."/>
            <person name="Vincze T."/>
            <person name="Roberts R.J."/>
        </authorList>
    </citation>
    <scope>NUCLEOTIDE SEQUENCE [LARGE SCALE GENOMIC DNA]</scope>
    <source>
        <strain evidence="2 3">NEB414</strain>
    </source>
</reference>
<dbReference type="Proteomes" id="UP000265462">
    <property type="component" value="Chromosome"/>
</dbReference>
<dbReference type="SUPFAM" id="SSF56112">
    <property type="entry name" value="Protein kinase-like (PK-like)"/>
    <property type="match status" value="1"/>
</dbReference>
<name>A0ABN5G2Q6_BACCL</name>
<sequence>MKVLLHGDSPFEWQVALSFYRRSASKGYFYACSSLSSTTGIIYILFKIRIKPDLGGRGIMLSNIIDMLDYIKKQLPWLEIQEYDINNEGWDNAVLIINKEWIFRFPRSEDTAQHLLNEKLLLDFLQTEISYLSIKLPKYRLIFKDNRPICCYYSLINGVPLSPSILYELDDQTQNQIAFQISSFLTMLHKVDLEEIHSIELKDNQGYTYWKEHWENIKKLVYPYLTEQECQKITNMFESFLNQISINPLPKTIIHGDLTHKHILFDINKKQISGIIDFGDIQLGDPAYDLSGLYWDYGEQFFNKILNYYSYPFKDLNYPIDKRVTSFYGKRLIFHDLLYAIEKKSVKDFNNGLKLLKQSLV</sequence>
<keyword evidence="3" id="KW-1185">Reference proteome</keyword>
<dbReference type="Gene3D" id="3.90.1200.10">
    <property type="match status" value="1"/>
</dbReference>
<evidence type="ECO:0000313" key="2">
    <source>
        <dbReference type="EMBL" id="AUI37410.1"/>
    </source>
</evidence>
<feature type="domain" description="Aminoglycoside phosphotransferase" evidence="1">
    <location>
        <begin position="87"/>
        <end position="304"/>
    </location>
</feature>
<dbReference type="InterPro" id="IPR051678">
    <property type="entry name" value="AGP_Transferase"/>
</dbReference>
<dbReference type="Gene3D" id="3.30.200.20">
    <property type="entry name" value="Phosphorylase Kinase, domain 1"/>
    <property type="match status" value="1"/>
</dbReference>
<evidence type="ECO:0000259" key="1">
    <source>
        <dbReference type="Pfam" id="PF01636"/>
    </source>
</evidence>
<dbReference type="InterPro" id="IPR002575">
    <property type="entry name" value="Aminoglycoside_PTrfase"/>
</dbReference>
<proteinExistence type="predicted"/>
<evidence type="ECO:0000313" key="3">
    <source>
        <dbReference type="Proteomes" id="UP000265462"/>
    </source>
</evidence>
<dbReference type="PANTHER" id="PTHR21310">
    <property type="entry name" value="AMINOGLYCOSIDE PHOSPHOTRANSFERASE-RELATED-RELATED"/>
    <property type="match status" value="1"/>
</dbReference>
<dbReference type="PANTHER" id="PTHR21310:SF42">
    <property type="entry name" value="BIFUNCTIONAL AAC_APH"/>
    <property type="match status" value="1"/>
</dbReference>
<dbReference type="EMBL" id="CP025074">
    <property type="protein sequence ID" value="AUI37410.1"/>
    <property type="molecule type" value="Genomic_DNA"/>
</dbReference>
<organism evidence="2 3">
    <name type="scientific">Bacillus caldolyticus</name>
    <dbReference type="NCBI Taxonomy" id="1394"/>
    <lineage>
        <taxon>Bacteria</taxon>
        <taxon>Bacillati</taxon>
        <taxon>Bacillota</taxon>
        <taxon>Bacilli</taxon>
        <taxon>Bacillales</taxon>
        <taxon>Anoxybacillaceae</taxon>
        <taxon>Geobacillus</taxon>
        <taxon>Geobacillus thermoleovorans group</taxon>
    </lineage>
</organism>
<dbReference type="Pfam" id="PF01636">
    <property type="entry name" value="APH"/>
    <property type="match status" value="1"/>
</dbReference>